<dbReference type="SMART" id="SM00934">
    <property type="entry name" value="OMPdecase"/>
    <property type="match status" value="1"/>
</dbReference>
<dbReference type="GO" id="GO:0033982">
    <property type="term" value="F:3-dehydro-L-gulonate-6-phosphate decarboxylase activity"/>
    <property type="evidence" value="ECO:0007669"/>
    <property type="project" value="TreeGrafter"/>
</dbReference>
<dbReference type="PANTHER" id="PTHR35039">
    <property type="entry name" value="3-KETO-L-GULONATE-6-PHOSPHATE DECARBOXYLASE SGBH-RELATED"/>
    <property type="match status" value="1"/>
</dbReference>
<evidence type="ECO:0000313" key="9">
    <source>
        <dbReference type="EMBL" id="EEW93481.1"/>
    </source>
</evidence>
<dbReference type="RefSeq" id="WP_006702637.1">
    <property type="nucleotide sequence ID" value="NZ_KI391971.1"/>
</dbReference>
<evidence type="ECO:0000256" key="1">
    <source>
        <dbReference type="ARBA" id="ARBA00000718"/>
    </source>
</evidence>
<dbReference type="InterPro" id="IPR013785">
    <property type="entry name" value="Aldolase_TIM"/>
</dbReference>
<dbReference type="InterPro" id="IPR041710">
    <property type="entry name" value="HPS/KGPDC"/>
</dbReference>
<evidence type="ECO:0000313" key="10">
    <source>
        <dbReference type="Proteomes" id="UP000002939"/>
    </source>
</evidence>
<dbReference type="EMBL" id="ACRF02000013">
    <property type="protein sequence ID" value="EEW93481.1"/>
    <property type="molecule type" value="Genomic_DNA"/>
</dbReference>
<keyword evidence="5" id="KW-0554">One-carbon metabolism</keyword>
<accession>D0BK78</accession>
<dbReference type="OrthoDB" id="43475at2"/>
<dbReference type="InterPro" id="IPR011060">
    <property type="entry name" value="RibuloseP-bd_barrel"/>
</dbReference>
<dbReference type="Proteomes" id="UP000002939">
    <property type="component" value="Unassembled WGS sequence"/>
</dbReference>
<sequence length="212" mass="23344">MAIPNLQVALDHLRIEDALKDALAVGSEVDIIEAGTILILNEGDKAIKCLRNVFPDKVVIADTKCADAGSTVAKNCKDAGADWMTVICCATIPTMKAAQKEIGTLQVELYGDWTFEQAEQWREAGIDQVIYHQSRDALFAGATWTESDLNKIKRLIEMGFKVSATGGLTKDTLKVFEGIDIYTFIAGRGIYATENPAQSAREFKEEIRRIWG</sequence>
<evidence type="ECO:0000256" key="5">
    <source>
        <dbReference type="ARBA" id="ARBA00022563"/>
    </source>
</evidence>
<evidence type="ECO:0000256" key="3">
    <source>
        <dbReference type="ARBA" id="ARBA00006350"/>
    </source>
</evidence>
<organism evidence="9 10">
    <name type="scientific">Granulicatella elegans ATCC 700633</name>
    <dbReference type="NCBI Taxonomy" id="626369"/>
    <lineage>
        <taxon>Bacteria</taxon>
        <taxon>Bacillati</taxon>
        <taxon>Bacillota</taxon>
        <taxon>Bacilli</taxon>
        <taxon>Lactobacillales</taxon>
        <taxon>Carnobacteriaceae</taxon>
        <taxon>Granulicatella</taxon>
    </lineage>
</organism>
<dbReference type="InterPro" id="IPR001754">
    <property type="entry name" value="OMPdeCOase_dom"/>
</dbReference>
<evidence type="ECO:0000259" key="8">
    <source>
        <dbReference type="SMART" id="SM00934"/>
    </source>
</evidence>
<dbReference type="NCBIfam" id="NF009832">
    <property type="entry name" value="PRK13306.1"/>
    <property type="match status" value="1"/>
</dbReference>
<evidence type="ECO:0000256" key="2">
    <source>
        <dbReference type="ARBA" id="ARBA00005014"/>
    </source>
</evidence>
<keyword evidence="6" id="KW-0456">Lyase</keyword>
<feature type="domain" description="Orotidine 5'-phosphate decarboxylase" evidence="8">
    <location>
        <begin position="5"/>
        <end position="203"/>
    </location>
</feature>
<name>D0BK78_9LACT</name>
<reference evidence="9" key="1">
    <citation type="submission" date="2009-09" db="EMBL/GenBank/DDBJ databases">
        <authorList>
            <consortium name="The Broad Institute Genome Sequencing Platform"/>
            <person name="Ward D."/>
            <person name="Feldgarden M."/>
            <person name="Earl A."/>
            <person name="Young S.K."/>
            <person name="Zeng Q."/>
            <person name="Koehrsen M."/>
            <person name="Alvarado L."/>
            <person name="Berlin A."/>
            <person name="Bochicchio J."/>
            <person name="Borenstein D."/>
            <person name="Chapman S.B."/>
            <person name="Chen Z."/>
            <person name="Engels R."/>
            <person name="Freedman E."/>
            <person name="Gellesch M."/>
            <person name="Goldberg J."/>
            <person name="Griggs A."/>
            <person name="Gujja S."/>
            <person name="Heilman E."/>
            <person name="Heiman D."/>
            <person name="Hepburn T."/>
            <person name="Howarth C."/>
            <person name="Jen D."/>
            <person name="Larson L."/>
            <person name="Lewis B."/>
            <person name="Mehta T."/>
            <person name="Park D."/>
            <person name="Pearson M."/>
            <person name="Roberts A."/>
            <person name="Saif S."/>
            <person name="Shea T."/>
            <person name="Shenoy N."/>
            <person name="Sisk P."/>
            <person name="Stolte C."/>
            <person name="Sykes S."/>
            <person name="Thomson T."/>
            <person name="Walk T."/>
            <person name="White J."/>
            <person name="Yandava C."/>
            <person name="Sibley C.D."/>
            <person name="Field T.R."/>
            <person name="Grinwis M."/>
            <person name="Eshaghurshan C.S."/>
            <person name="Surette M.G."/>
            <person name="Haas B."/>
            <person name="Nusbaum C."/>
            <person name="Birren B."/>
        </authorList>
    </citation>
    <scope>NUCLEOTIDE SEQUENCE [LARGE SCALE GENOMIC DNA]</scope>
    <source>
        <strain evidence="9">ATCC 700633</strain>
    </source>
</reference>
<gene>
    <name evidence="9" type="ORF">HMPREF0446_00363</name>
</gene>
<dbReference type="Gene3D" id="3.20.20.70">
    <property type="entry name" value="Aldolase class I"/>
    <property type="match status" value="1"/>
</dbReference>
<keyword evidence="10" id="KW-1185">Reference proteome</keyword>
<comment type="catalytic activity">
    <reaction evidence="1">
        <text>D-ribulose 5-phosphate + formaldehyde = D-arabino-hex-3-ulose 6-phosphate</text>
        <dbReference type="Rhea" id="RHEA:25201"/>
        <dbReference type="ChEBI" id="CHEBI:16842"/>
        <dbReference type="ChEBI" id="CHEBI:58121"/>
        <dbReference type="ChEBI" id="CHEBI:58542"/>
        <dbReference type="EC" id="4.1.2.43"/>
    </reaction>
</comment>
<dbReference type="eggNOG" id="COG0269">
    <property type="taxonomic scope" value="Bacteria"/>
</dbReference>
<dbReference type="GO" id="GO:0006730">
    <property type="term" value="P:one-carbon metabolic process"/>
    <property type="evidence" value="ECO:0007669"/>
    <property type="project" value="UniProtKB-KW"/>
</dbReference>
<dbReference type="EC" id="4.1.2.43" evidence="4"/>
<evidence type="ECO:0000256" key="7">
    <source>
        <dbReference type="ARBA" id="ARBA00023277"/>
    </source>
</evidence>
<dbReference type="GO" id="GO:0019854">
    <property type="term" value="P:L-ascorbic acid catabolic process"/>
    <property type="evidence" value="ECO:0007669"/>
    <property type="project" value="TreeGrafter"/>
</dbReference>
<comment type="similarity">
    <text evidence="3">Belongs to the HPS/KGPDC family. HPS subfamily.</text>
</comment>
<dbReference type="GO" id="GO:0004590">
    <property type="term" value="F:orotidine-5'-phosphate decarboxylase activity"/>
    <property type="evidence" value="ECO:0007669"/>
    <property type="project" value="InterPro"/>
</dbReference>
<evidence type="ECO:0000256" key="4">
    <source>
        <dbReference type="ARBA" id="ARBA00012890"/>
    </source>
</evidence>
<comment type="caution">
    <text evidence="9">The sequence shown here is derived from an EMBL/GenBank/DDBJ whole genome shotgun (WGS) entry which is preliminary data.</text>
</comment>
<dbReference type="AlphaFoldDB" id="D0BK78"/>
<dbReference type="GO" id="GO:0043801">
    <property type="term" value="F:hexulose-6-phosphate synthase activity"/>
    <property type="evidence" value="ECO:0007669"/>
    <property type="project" value="UniProtKB-EC"/>
</dbReference>
<comment type="pathway">
    <text evidence="2">One-carbon metabolism; formaldehyde assimilation via RuMP pathway; D-fructose 6-phosphate from D-ribulose 5-phosphate and formaldehyde: step 1/2.</text>
</comment>
<evidence type="ECO:0000256" key="6">
    <source>
        <dbReference type="ARBA" id="ARBA00023239"/>
    </source>
</evidence>
<protein>
    <recommendedName>
        <fullName evidence="4">3-hexulose-6-phosphate synthase</fullName>
        <ecNumber evidence="4">4.1.2.43</ecNumber>
    </recommendedName>
</protein>
<dbReference type="CDD" id="cd04726">
    <property type="entry name" value="KGPDC_HPS"/>
    <property type="match status" value="1"/>
</dbReference>
<dbReference type="HOGENOM" id="CLU_081825_0_0_9"/>
<dbReference type="PANTHER" id="PTHR35039:SF3">
    <property type="entry name" value="3-KETO-L-GULONATE-6-PHOSPHATE DECARBOXYLASE SGBH-RELATED"/>
    <property type="match status" value="1"/>
</dbReference>
<dbReference type="Pfam" id="PF00215">
    <property type="entry name" value="OMPdecase"/>
    <property type="match status" value="1"/>
</dbReference>
<proteinExistence type="inferred from homology"/>
<dbReference type="STRING" id="626369.HMPREF0446_00363"/>
<dbReference type="GO" id="GO:0006207">
    <property type="term" value="P:'de novo' pyrimidine nucleobase biosynthetic process"/>
    <property type="evidence" value="ECO:0007669"/>
    <property type="project" value="InterPro"/>
</dbReference>
<keyword evidence="7" id="KW-0119">Carbohydrate metabolism</keyword>
<reference evidence="9" key="2">
    <citation type="submission" date="2011-10" db="EMBL/GenBank/DDBJ databases">
        <title>The Genome Sequence of Granulicatella elegans ATCC 700633.</title>
        <authorList>
            <consortium name="The Broad Institute Genome Sequencing Platform"/>
            <consortium name="The Broad Institute Genome Sequencing Center for Infectious Disease"/>
            <person name="Earl A."/>
            <person name="Ward D."/>
            <person name="Feldgarden M."/>
            <person name="Gevers D."/>
            <person name="Sibley C.D."/>
            <person name="Field T.R."/>
            <person name="Grinwis M."/>
            <person name="Eshaghurshan C.S."/>
            <person name="Surette M.G."/>
            <person name="Young S.K."/>
            <person name="Zeng Q."/>
            <person name="Gargeya S."/>
            <person name="Fitzgerald M."/>
            <person name="Haas B."/>
            <person name="Abouelleil A."/>
            <person name="Alvarado L."/>
            <person name="Arachchi H.M."/>
            <person name="Berlin A."/>
            <person name="Brown A."/>
            <person name="Chapman S.B."/>
            <person name="Chen Z."/>
            <person name="Dunbar C."/>
            <person name="Freedman E."/>
            <person name="Gearin G."/>
            <person name="Goldberg J."/>
            <person name="Griggs A."/>
            <person name="Gujja S."/>
            <person name="Heiman D."/>
            <person name="Howarth C."/>
            <person name="Larson L."/>
            <person name="Lui A."/>
            <person name="MacDonald P.J.P."/>
            <person name="Montmayeur A."/>
            <person name="Murphy C."/>
            <person name="Neiman D."/>
            <person name="Pearson M."/>
            <person name="Priest M."/>
            <person name="Roberts A."/>
            <person name="Saif S."/>
            <person name="Shea T."/>
            <person name="Shenoy N."/>
            <person name="Sisk P."/>
            <person name="Stolte C."/>
            <person name="Sykes S."/>
            <person name="Wortman J."/>
            <person name="Nusbaum C."/>
            <person name="Birren B."/>
        </authorList>
    </citation>
    <scope>NUCLEOTIDE SEQUENCE [LARGE SCALE GENOMIC DNA]</scope>
    <source>
        <strain evidence="9">ATCC 700633</strain>
    </source>
</reference>
<dbReference type="SUPFAM" id="SSF51366">
    <property type="entry name" value="Ribulose-phoshate binding barrel"/>
    <property type="match status" value="1"/>
</dbReference>
<dbReference type="FunFam" id="3.20.20.70:FF:000022">
    <property type="entry name" value="3-keto-L-gulonate-6-phosphate decarboxylase UlaD"/>
    <property type="match status" value="1"/>
</dbReference>